<protein>
    <submittedName>
        <fullName evidence="2">Uncharacterized protein</fullName>
    </submittedName>
</protein>
<feature type="region of interest" description="Disordered" evidence="1">
    <location>
        <begin position="32"/>
        <end position="55"/>
    </location>
</feature>
<accession>B9TK41</accession>
<name>B9TK41_RICCO</name>
<evidence type="ECO:0000313" key="3">
    <source>
        <dbReference type="Proteomes" id="UP000008311"/>
    </source>
</evidence>
<dbReference type="AlphaFoldDB" id="B9TK41"/>
<gene>
    <name evidence="2" type="ORF">RCOM_1880380</name>
</gene>
<dbReference type="Gene3D" id="1.20.1660.10">
    <property type="entry name" value="Hypothetical protein (EF3068)"/>
    <property type="match status" value="1"/>
</dbReference>
<dbReference type="EMBL" id="EQ984695">
    <property type="protein sequence ID" value="EEF23774.1"/>
    <property type="molecule type" value="Genomic_DNA"/>
</dbReference>
<proteinExistence type="predicted"/>
<organism evidence="2 3">
    <name type="scientific">Ricinus communis</name>
    <name type="common">Castor bean</name>
    <dbReference type="NCBI Taxonomy" id="3988"/>
    <lineage>
        <taxon>Eukaryota</taxon>
        <taxon>Viridiplantae</taxon>
        <taxon>Streptophyta</taxon>
        <taxon>Embryophyta</taxon>
        <taxon>Tracheophyta</taxon>
        <taxon>Spermatophyta</taxon>
        <taxon>Magnoliopsida</taxon>
        <taxon>eudicotyledons</taxon>
        <taxon>Gunneridae</taxon>
        <taxon>Pentapetalae</taxon>
        <taxon>rosids</taxon>
        <taxon>fabids</taxon>
        <taxon>Malpighiales</taxon>
        <taxon>Euphorbiaceae</taxon>
        <taxon>Acalyphoideae</taxon>
        <taxon>Acalypheae</taxon>
        <taxon>Ricinus</taxon>
    </lineage>
</organism>
<keyword evidence="3" id="KW-1185">Reference proteome</keyword>
<dbReference type="InParanoid" id="B9TK41"/>
<dbReference type="Proteomes" id="UP000008311">
    <property type="component" value="Unassembled WGS sequence"/>
</dbReference>
<reference evidence="3" key="1">
    <citation type="journal article" date="2010" name="Nat. Biotechnol.">
        <title>Draft genome sequence of the oilseed species Ricinus communis.</title>
        <authorList>
            <person name="Chan A.P."/>
            <person name="Crabtree J."/>
            <person name="Zhao Q."/>
            <person name="Lorenzi H."/>
            <person name="Orvis J."/>
            <person name="Puiu D."/>
            <person name="Melake-Berhan A."/>
            <person name="Jones K.M."/>
            <person name="Redman J."/>
            <person name="Chen G."/>
            <person name="Cahoon E.B."/>
            <person name="Gedil M."/>
            <person name="Stanke M."/>
            <person name="Haas B.J."/>
            <person name="Wortman J.R."/>
            <person name="Fraser-Liggett C.M."/>
            <person name="Ravel J."/>
            <person name="Rabinowicz P.D."/>
        </authorList>
    </citation>
    <scope>NUCLEOTIDE SEQUENCE [LARGE SCALE GENOMIC DNA]</scope>
    <source>
        <strain evidence="3">cv. Hale</strain>
    </source>
</reference>
<evidence type="ECO:0000313" key="2">
    <source>
        <dbReference type="EMBL" id="EEF23774.1"/>
    </source>
</evidence>
<feature type="compositionally biased region" description="Basic and acidic residues" evidence="1">
    <location>
        <begin position="36"/>
        <end position="55"/>
    </location>
</feature>
<evidence type="ECO:0000256" key="1">
    <source>
        <dbReference type="SAM" id="MobiDB-lite"/>
    </source>
</evidence>
<sequence>MRPYMLDRFAFLGLPAPVRRAAVKPLVARPWASPHAAHEDVLSPLSRREALEHQA</sequence>